<evidence type="ECO:0000256" key="1">
    <source>
        <dbReference type="SAM" id="MobiDB-lite"/>
    </source>
</evidence>
<keyword evidence="5" id="KW-1185">Reference proteome</keyword>
<keyword evidence="2" id="KW-0732">Signal</keyword>
<dbReference type="Gene3D" id="2.170.140.10">
    <property type="entry name" value="Chitin binding domain"/>
    <property type="match status" value="1"/>
</dbReference>
<feature type="compositionally biased region" description="Polar residues" evidence="1">
    <location>
        <begin position="312"/>
        <end position="323"/>
    </location>
</feature>
<gene>
    <name evidence="4" type="ORF">PVAND_010538</name>
</gene>
<feature type="compositionally biased region" description="Low complexity" evidence="1">
    <location>
        <begin position="294"/>
        <end position="311"/>
    </location>
</feature>
<dbReference type="SMART" id="SM00494">
    <property type="entry name" value="ChtBD2"/>
    <property type="match status" value="2"/>
</dbReference>
<dbReference type="Pfam" id="PF01607">
    <property type="entry name" value="CBM_14"/>
    <property type="match status" value="1"/>
</dbReference>
<feature type="compositionally biased region" description="Polar residues" evidence="1">
    <location>
        <begin position="284"/>
        <end position="293"/>
    </location>
</feature>
<comment type="caution">
    <text evidence="4">The sequence shown here is derived from an EMBL/GenBank/DDBJ whole genome shotgun (WGS) entry which is preliminary data.</text>
</comment>
<dbReference type="InterPro" id="IPR002557">
    <property type="entry name" value="Chitin-bd_dom"/>
</dbReference>
<feature type="signal peptide" evidence="2">
    <location>
        <begin position="1"/>
        <end position="20"/>
    </location>
</feature>
<feature type="region of interest" description="Disordered" evidence="1">
    <location>
        <begin position="284"/>
        <end position="323"/>
    </location>
</feature>
<dbReference type="SUPFAM" id="SSF57625">
    <property type="entry name" value="Invertebrate chitin-binding proteins"/>
    <property type="match status" value="1"/>
</dbReference>
<feature type="chain" id="PRO_5039908457" description="Chitin-binding type-2 domain-containing protein" evidence="2">
    <location>
        <begin position="21"/>
        <end position="323"/>
    </location>
</feature>
<dbReference type="InterPro" id="IPR036508">
    <property type="entry name" value="Chitin-bd_dom_sf"/>
</dbReference>
<protein>
    <recommendedName>
        <fullName evidence="3">Chitin-binding type-2 domain-containing protein</fullName>
    </recommendedName>
</protein>
<dbReference type="EMBL" id="JADBJN010000001">
    <property type="protein sequence ID" value="KAG5681072.1"/>
    <property type="molecule type" value="Genomic_DNA"/>
</dbReference>
<dbReference type="Proteomes" id="UP001107558">
    <property type="component" value="Chromosome 1"/>
</dbReference>
<sequence>MRILLTIIFNLLVSWLGVNGSLEFFRSQKATNSQCTSSSIGKSYCSGTDSCKSNSVTICIGPNIEFNLNCTDTNPYCDYSSGQAHCSGTPPNGCTITSTVDFICTGTGIFPDPLDCKKFYYCSINEDKTLQAQLRTCADRYVFDPDSASFCRYTNNYYCTLPNCKNVSQLKNVLFAFTFYPYNRQYAALCIPNSKPLVFKCEQNYTPNLSTIPITCDWKCKSIGLFPYLYGNTKYYECFYNSQNQLESVLKSCPFGWIFNIDHCQPSPQTTSVATTSVQETTTSLSSINTENQTAISSSSTTSSATANTETQEITASSDLTTN</sequence>
<name>A0A9J6CGW0_POLVA</name>
<evidence type="ECO:0000313" key="4">
    <source>
        <dbReference type="EMBL" id="KAG5681072.1"/>
    </source>
</evidence>
<evidence type="ECO:0000256" key="2">
    <source>
        <dbReference type="SAM" id="SignalP"/>
    </source>
</evidence>
<reference evidence="4" key="1">
    <citation type="submission" date="2021-03" db="EMBL/GenBank/DDBJ databases">
        <title>Chromosome level genome of the anhydrobiotic midge Polypedilum vanderplanki.</title>
        <authorList>
            <person name="Yoshida Y."/>
            <person name="Kikawada T."/>
            <person name="Gusev O."/>
        </authorList>
    </citation>
    <scope>NUCLEOTIDE SEQUENCE</scope>
    <source>
        <strain evidence="4">NIAS01</strain>
        <tissue evidence="4">Whole body or cell culture</tissue>
    </source>
</reference>
<dbReference type="GO" id="GO:0005576">
    <property type="term" value="C:extracellular region"/>
    <property type="evidence" value="ECO:0007669"/>
    <property type="project" value="InterPro"/>
</dbReference>
<feature type="domain" description="Chitin-binding type-2" evidence="3">
    <location>
        <begin position="101"/>
        <end position="161"/>
    </location>
</feature>
<dbReference type="OrthoDB" id="6597859at2759"/>
<proteinExistence type="predicted"/>
<accession>A0A9J6CGW0</accession>
<dbReference type="AlphaFoldDB" id="A0A9J6CGW0"/>
<organism evidence="4 5">
    <name type="scientific">Polypedilum vanderplanki</name>
    <name type="common">Sleeping chironomid midge</name>
    <dbReference type="NCBI Taxonomy" id="319348"/>
    <lineage>
        <taxon>Eukaryota</taxon>
        <taxon>Metazoa</taxon>
        <taxon>Ecdysozoa</taxon>
        <taxon>Arthropoda</taxon>
        <taxon>Hexapoda</taxon>
        <taxon>Insecta</taxon>
        <taxon>Pterygota</taxon>
        <taxon>Neoptera</taxon>
        <taxon>Endopterygota</taxon>
        <taxon>Diptera</taxon>
        <taxon>Nematocera</taxon>
        <taxon>Chironomoidea</taxon>
        <taxon>Chironomidae</taxon>
        <taxon>Chironominae</taxon>
        <taxon>Polypedilum</taxon>
        <taxon>Polypedilum</taxon>
    </lineage>
</organism>
<evidence type="ECO:0000313" key="5">
    <source>
        <dbReference type="Proteomes" id="UP001107558"/>
    </source>
</evidence>
<evidence type="ECO:0000259" key="3">
    <source>
        <dbReference type="PROSITE" id="PS50940"/>
    </source>
</evidence>
<dbReference type="PROSITE" id="PS50940">
    <property type="entry name" value="CHIT_BIND_II"/>
    <property type="match status" value="1"/>
</dbReference>
<dbReference type="GO" id="GO:0008061">
    <property type="term" value="F:chitin binding"/>
    <property type="evidence" value="ECO:0007669"/>
    <property type="project" value="InterPro"/>
</dbReference>